<protein>
    <submittedName>
        <fullName evidence="2">Uncharacterized protein</fullName>
    </submittedName>
</protein>
<evidence type="ECO:0000313" key="1">
    <source>
        <dbReference type="Proteomes" id="UP000887580"/>
    </source>
</evidence>
<name>A0AC35F0K5_9BILA</name>
<reference evidence="2" key="1">
    <citation type="submission" date="2022-11" db="UniProtKB">
        <authorList>
            <consortium name="WormBaseParasite"/>
        </authorList>
    </citation>
    <scope>IDENTIFICATION</scope>
</reference>
<organism evidence="1 2">
    <name type="scientific">Panagrolaimus sp. PS1159</name>
    <dbReference type="NCBI Taxonomy" id="55785"/>
    <lineage>
        <taxon>Eukaryota</taxon>
        <taxon>Metazoa</taxon>
        <taxon>Ecdysozoa</taxon>
        <taxon>Nematoda</taxon>
        <taxon>Chromadorea</taxon>
        <taxon>Rhabditida</taxon>
        <taxon>Tylenchina</taxon>
        <taxon>Panagrolaimomorpha</taxon>
        <taxon>Panagrolaimoidea</taxon>
        <taxon>Panagrolaimidae</taxon>
        <taxon>Panagrolaimus</taxon>
    </lineage>
</organism>
<accession>A0AC35F0K5</accession>
<proteinExistence type="predicted"/>
<sequence length="173" mass="20096">MQYYGKGYGNGENPNYDNVENAQYPEENYYPNDEPINGEEYPNVEYPENIYPDDQSQYPEYPNNEDETIGDDSLYPEYPNYPQTEKYTDYPNEDYQYPEYSSYPGNVPNMYPQESNYLLKQILQTQKNGNKKGKSDSSNENIEVKDLLPILREIVNGKEPDFGKIASKLGQNG</sequence>
<dbReference type="Proteomes" id="UP000887580">
    <property type="component" value="Unplaced"/>
</dbReference>
<evidence type="ECO:0000313" key="2">
    <source>
        <dbReference type="WBParaSite" id="PS1159_v2.g12615.t1"/>
    </source>
</evidence>
<dbReference type="WBParaSite" id="PS1159_v2.g12615.t1">
    <property type="protein sequence ID" value="PS1159_v2.g12615.t1"/>
    <property type="gene ID" value="PS1159_v2.g12615"/>
</dbReference>